<feature type="binding site" evidence="6">
    <location>
        <position position="6"/>
    </location>
    <ligand>
        <name>Mg(2+)</name>
        <dbReference type="ChEBI" id="CHEBI:18420"/>
    </ligand>
</feature>
<dbReference type="GO" id="GO:0004540">
    <property type="term" value="F:RNA nuclease activity"/>
    <property type="evidence" value="ECO:0007669"/>
    <property type="project" value="InterPro"/>
</dbReference>
<keyword evidence="9" id="KW-1185">Reference proteome</keyword>
<keyword evidence="1 6" id="KW-1277">Toxin-antitoxin system</keyword>
<dbReference type="eggNOG" id="COG2402">
    <property type="taxonomic scope" value="Bacteria"/>
</dbReference>
<keyword evidence="3 6" id="KW-0479">Metal-binding</keyword>
<evidence type="ECO:0000313" key="8">
    <source>
        <dbReference type="EMBL" id="BAK34288.1"/>
    </source>
</evidence>
<evidence type="ECO:0000256" key="6">
    <source>
        <dbReference type="HAMAP-Rule" id="MF_00265"/>
    </source>
</evidence>
<evidence type="ECO:0000256" key="4">
    <source>
        <dbReference type="ARBA" id="ARBA00022801"/>
    </source>
</evidence>
<organism evidence="8 9">
    <name type="scientific">Microlunatus phosphovorus (strain ATCC 700054 / DSM 10555 / JCM 9379 / NBRC 101784 / NCIMB 13414 / VKM Ac-1990 / NM-1)</name>
    <dbReference type="NCBI Taxonomy" id="1032480"/>
    <lineage>
        <taxon>Bacteria</taxon>
        <taxon>Bacillati</taxon>
        <taxon>Actinomycetota</taxon>
        <taxon>Actinomycetes</taxon>
        <taxon>Propionibacteriales</taxon>
        <taxon>Propionibacteriaceae</taxon>
        <taxon>Microlunatus</taxon>
    </lineage>
</organism>
<dbReference type="Pfam" id="PF01850">
    <property type="entry name" value="PIN"/>
    <property type="match status" value="1"/>
</dbReference>
<feature type="binding site" evidence="6">
    <location>
        <position position="98"/>
    </location>
    <ligand>
        <name>Mg(2+)</name>
        <dbReference type="ChEBI" id="CHEBI:18420"/>
    </ligand>
</feature>
<protein>
    <recommendedName>
        <fullName evidence="6">Ribonuclease VapC</fullName>
        <shortName evidence="6">RNase VapC</shortName>
        <ecNumber evidence="6">3.1.-.-</ecNumber>
    </recommendedName>
    <alternativeName>
        <fullName evidence="6">Toxin VapC</fullName>
    </alternativeName>
</protein>
<evidence type="ECO:0000259" key="7">
    <source>
        <dbReference type="Pfam" id="PF01850"/>
    </source>
</evidence>
<dbReference type="RefSeq" id="WP_013862171.1">
    <property type="nucleotide sequence ID" value="NC_015635.1"/>
</dbReference>
<dbReference type="STRING" id="1032480.MLP_12740"/>
<dbReference type="AlphaFoldDB" id="F5XPI0"/>
<evidence type="ECO:0000313" key="9">
    <source>
        <dbReference type="Proteomes" id="UP000007947"/>
    </source>
</evidence>
<gene>
    <name evidence="6" type="primary">vapC</name>
    <name evidence="8" type="ordered locus">MLP_12740</name>
</gene>
<dbReference type="GO" id="GO:0000287">
    <property type="term" value="F:magnesium ion binding"/>
    <property type="evidence" value="ECO:0007669"/>
    <property type="project" value="UniProtKB-UniRule"/>
</dbReference>
<evidence type="ECO:0000256" key="2">
    <source>
        <dbReference type="ARBA" id="ARBA00022722"/>
    </source>
</evidence>
<dbReference type="InterPro" id="IPR022907">
    <property type="entry name" value="VapC_family"/>
</dbReference>
<accession>F5XPI0</accession>
<evidence type="ECO:0000256" key="1">
    <source>
        <dbReference type="ARBA" id="ARBA00022649"/>
    </source>
</evidence>
<dbReference type="GO" id="GO:0016787">
    <property type="term" value="F:hydrolase activity"/>
    <property type="evidence" value="ECO:0007669"/>
    <property type="project" value="UniProtKB-KW"/>
</dbReference>
<evidence type="ECO:0000256" key="5">
    <source>
        <dbReference type="ARBA" id="ARBA00022842"/>
    </source>
</evidence>
<dbReference type="SUPFAM" id="SSF88723">
    <property type="entry name" value="PIN domain-like"/>
    <property type="match status" value="1"/>
</dbReference>
<feature type="domain" description="PIN" evidence="7">
    <location>
        <begin position="3"/>
        <end position="122"/>
    </location>
</feature>
<reference evidence="8 9" key="1">
    <citation type="submission" date="2011-05" db="EMBL/GenBank/DDBJ databases">
        <title>Whole genome sequence of Microlunatus phosphovorus NM-1.</title>
        <authorList>
            <person name="Hosoyama A."/>
            <person name="Sasaki K."/>
            <person name="Harada T."/>
            <person name="Igarashi R."/>
            <person name="Kawakoshi A."/>
            <person name="Sasagawa M."/>
            <person name="Fukada J."/>
            <person name="Nakamura S."/>
            <person name="Katano Y."/>
            <person name="Hanada S."/>
            <person name="Kamagata Y."/>
            <person name="Nakamura N."/>
            <person name="Yamazaki S."/>
            <person name="Fujita N."/>
        </authorList>
    </citation>
    <scope>NUCLEOTIDE SEQUENCE [LARGE SCALE GENOMIC DNA]</scope>
    <source>
        <strain evidence="9">ATCC 700054 / DSM 10555 / JCM 9379 / NBRC 101784 / NCIMB 13414 / VKM Ac-1990 / NM-1</strain>
    </source>
</reference>
<comment type="similarity">
    <text evidence="6">Belongs to the PINc/VapC protein family.</text>
</comment>
<dbReference type="InterPro" id="IPR002716">
    <property type="entry name" value="PIN_dom"/>
</dbReference>
<dbReference type="HAMAP" id="MF_00265">
    <property type="entry name" value="VapC_Nob1"/>
    <property type="match status" value="1"/>
</dbReference>
<keyword evidence="6" id="KW-0800">Toxin</keyword>
<dbReference type="InterPro" id="IPR029060">
    <property type="entry name" value="PIN-like_dom_sf"/>
</dbReference>
<dbReference type="HOGENOM" id="CLU_143452_2_0_11"/>
<evidence type="ECO:0000256" key="3">
    <source>
        <dbReference type="ARBA" id="ARBA00022723"/>
    </source>
</evidence>
<dbReference type="EMBL" id="AP012204">
    <property type="protein sequence ID" value="BAK34288.1"/>
    <property type="molecule type" value="Genomic_DNA"/>
</dbReference>
<keyword evidence="5 6" id="KW-0460">Magnesium</keyword>
<proteinExistence type="inferred from homology"/>
<keyword evidence="4 6" id="KW-0378">Hydrolase</keyword>
<dbReference type="GO" id="GO:0090729">
    <property type="term" value="F:toxin activity"/>
    <property type="evidence" value="ECO:0007669"/>
    <property type="project" value="UniProtKB-KW"/>
</dbReference>
<sequence length="140" mass="15322">MTIIADTGAIYACYDRADQHHTATTAFLSKLDEKLWVPALVLAELDHLVDARLGEQARATVVADVLDTTAVIPFDHSAAVRAASVAGIYTGFPLGLTDATLVIHAQDYRTLELFTVDQRHFRAIQPLWGGDSFRLLPFDA</sequence>
<keyword evidence="2 6" id="KW-0540">Nuclease</keyword>
<dbReference type="EC" id="3.1.-.-" evidence="6"/>
<comment type="function">
    <text evidence="6">Toxic component of a toxin-antitoxin (TA) system. An RNase.</text>
</comment>
<comment type="cofactor">
    <cofactor evidence="6">
        <name>Mg(2+)</name>
        <dbReference type="ChEBI" id="CHEBI:18420"/>
    </cofactor>
</comment>
<dbReference type="KEGG" id="mph:MLP_12740"/>
<name>F5XPI0_MICPN</name>
<dbReference type="Proteomes" id="UP000007947">
    <property type="component" value="Chromosome"/>
</dbReference>
<dbReference type="Gene3D" id="3.40.50.1010">
    <property type="entry name" value="5'-nuclease"/>
    <property type="match status" value="1"/>
</dbReference>